<keyword evidence="2" id="KW-1185">Reference proteome</keyword>
<dbReference type="KEGG" id="vg:55632657"/>
<name>A0A1V0E720_9CAUD</name>
<protein>
    <submittedName>
        <fullName evidence="1">Uncharacterized protein</fullName>
    </submittedName>
</protein>
<evidence type="ECO:0000313" key="2">
    <source>
        <dbReference type="Proteomes" id="UP000221691"/>
    </source>
</evidence>
<sequence length="79" mass="9058">MENVKKALEHLDTTRPGIRWVEGVSHGYRGALAYVENIRAAAEACWYIQDMADWTKRFALKEKTKAIVGHDRILFGKEP</sequence>
<proteinExistence type="predicted"/>
<dbReference type="Proteomes" id="UP000221691">
    <property type="component" value="Segment"/>
</dbReference>
<gene>
    <name evidence="1" type="ORF">BIS47_164</name>
</gene>
<evidence type="ECO:0000313" key="1">
    <source>
        <dbReference type="EMBL" id="ARB12668.1"/>
    </source>
</evidence>
<dbReference type="EMBL" id="KY652726">
    <property type="protein sequence ID" value="ARB12668.1"/>
    <property type="molecule type" value="Genomic_DNA"/>
</dbReference>
<dbReference type="GeneID" id="55632657"/>
<organism evidence="1 2">
    <name type="scientific">Klebsiella phage vB_KpnM_BIS47</name>
    <dbReference type="NCBI Taxonomy" id="1907784"/>
    <lineage>
        <taxon>Viruses</taxon>
        <taxon>Duplodnaviria</taxon>
        <taxon>Heunggongvirae</taxon>
        <taxon>Uroviricota</taxon>
        <taxon>Caudoviricetes</taxon>
        <taxon>Vequintavirinae</taxon>
        <taxon>Mydovirus</taxon>
        <taxon>Mydovirus BIS47</taxon>
    </lineage>
</organism>
<dbReference type="RefSeq" id="YP_009832671.1">
    <property type="nucleotide sequence ID" value="NC_048656.1"/>
</dbReference>
<accession>A0A1V0E720</accession>
<reference evidence="1 2" key="1">
    <citation type="submission" date="2017-02" db="EMBL/GenBank/DDBJ databases">
        <title>Genome sequencing and assembly of Klebsiella pneumoniae phages.</title>
        <authorList>
            <person name="Labudda L."/>
            <person name="Strapagiel D."/>
            <person name="Karczewska-Golec J."/>
            <person name="Golec P."/>
        </authorList>
    </citation>
    <scope>NUCLEOTIDE SEQUENCE [LARGE SCALE GENOMIC DNA]</scope>
</reference>